<keyword evidence="1" id="KW-0677">Repeat</keyword>
<dbReference type="Gene3D" id="3.40.50.300">
    <property type="entry name" value="P-loop containing nucleotide triphosphate hydrolases"/>
    <property type="match status" value="1"/>
</dbReference>
<evidence type="ECO:0000259" key="2">
    <source>
        <dbReference type="Pfam" id="PF24883"/>
    </source>
</evidence>
<dbReference type="EMBL" id="ML996307">
    <property type="protein sequence ID" value="KAF2727876.1"/>
    <property type="molecule type" value="Genomic_DNA"/>
</dbReference>
<dbReference type="SUPFAM" id="SSF52540">
    <property type="entry name" value="P-loop containing nucleoside triphosphate hydrolases"/>
    <property type="match status" value="1"/>
</dbReference>
<dbReference type="InterPro" id="IPR056693">
    <property type="entry name" value="DUF7791"/>
</dbReference>
<evidence type="ECO:0000313" key="4">
    <source>
        <dbReference type="EMBL" id="KAF2727876.1"/>
    </source>
</evidence>
<evidence type="ECO:0000259" key="3">
    <source>
        <dbReference type="Pfam" id="PF25053"/>
    </source>
</evidence>
<proteinExistence type="predicted"/>
<protein>
    <recommendedName>
        <fullName evidence="6">NACHT domain-containing protein</fullName>
    </recommendedName>
</protein>
<dbReference type="PANTHER" id="PTHR10039">
    <property type="entry name" value="AMELOGENIN"/>
    <property type="match status" value="1"/>
</dbReference>
<dbReference type="AlphaFoldDB" id="A0A9P4UWF7"/>
<gene>
    <name evidence="4" type="ORF">EJ04DRAFT_593801</name>
</gene>
<sequence length="477" mass="55084">MKIREAKIVSAHTDTFEWIFAEKANNKKPAGFRYWLKREAGIFWVMGKAGSGKSTLMKFLINHCQTGCALSEWAGTKKLIVASFFFWHAGTDMQNSQEGLFRSLLFEILRQYPALIPKIVEKSQSVPGYDSIEESWTIPKLLECFTRLRKQTTDTAKFCFFIDGLDEYDGESSDLVQALQDLLKSPNIKICASSRPWFIFKDAFGQSPDHMLKLEHLTRQDIATFINDTLGTHPRFVKLREKDNRYFDLIQQIMEKARGVFLWVFLVTKSLQRGLTNADKISDLQRRISLLPDSLEEYFRLMFRSIEDVYREQTARLFQYALNPPPSEPIPLLVFSYLHEDDPDFALKVKGPHTKLEEVHTRYEDTKRLLDGRTRGLLEVTEPTTFTDLPTVDFLHRTVRDFFLTKEMQHMLKSNLDPTFVVDVDMCKAFLAHTKLGPRNPAGGFLSSVLHYVHDVEERTESAASEIVDEIEKLIVS</sequence>
<feature type="domain" description="Nephrocystin 3-like N-terminal" evidence="2">
    <location>
        <begin position="30"/>
        <end position="195"/>
    </location>
</feature>
<accession>A0A9P4UWF7</accession>
<organism evidence="4 5">
    <name type="scientific">Polyplosphaeria fusca</name>
    <dbReference type="NCBI Taxonomy" id="682080"/>
    <lineage>
        <taxon>Eukaryota</taxon>
        <taxon>Fungi</taxon>
        <taxon>Dikarya</taxon>
        <taxon>Ascomycota</taxon>
        <taxon>Pezizomycotina</taxon>
        <taxon>Dothideomycetes</taxon>
        <taxon>Pleosporomycetidae</taxon>
        <taxon>Pleosporales</taxon>
        <taxon>Tetraplosphaeriaceae</taxon>
        <taxon>Polyplosphaeria</taxon>
    </lineage>
</organism>
<dbReference type="InterPro" id="IPR056884">
    <property type="entry name" value="NPHP3-like_N"/>
</dbReference>
<dbReference type="OrthoDB" id="443402at2759"/>
<evidence type="ECO:0008006" key="6">
    <source>
        <dbReference type="Google" id="ProtNLM"/>
    </source>
</evidence>
<dbReference type="PANTHER" id="PTHR10039:SF5">
    <property type="entry name" value="NACHT DOMAIN-CONTAINING PROTEIN"/>
    <property type="match status" value="1"/>
</dbReference>
<name>A0A9P4UWF7_9PLEO</name>
<reference evidence="4" key="1">
    <citation type="journal article" date="2020" name="Stud. Mycol.">
        <title>101 Dothideomycetes genomes: a test case for predicting lifestyles and emergence of pathogens.</title>
        <authorList>
            <person name="Haridas S."/>
            <person name="Albert R."/>
            <person name="Binder M."/>
            <person name="Bloem J."/>
            <person name="Labutti K."/>
            <person name="Salamov A."/>
            <person name="Andreopoulos B."/>
            <person name="Baker S."/>
            <person name="Barry K."/>
            <person name="Bills G."/>
            <person name="Bluhm B."/>
            <person name="Cannon C."/>
            <person name="Castanera R."/>
            <person name="Culley D."/>
            <person name="Daum C."/>
            <person name="Ezra D."/>
            <person name="Gonzalez J."/>
            <person name="Henrissat B."/>
            <person name="Kuo A."/>
            <person name="Liang C."/>
            <person name="Lipzen A."/>
            <person name="Lutzoni F."/>
            <person name="Magnuson J."/>
            <person name="Mondo S."/>
            <person name="Nolan M."/>
            <person name="Ohm R."/>
            <person name="Pangilinan J."/>
            <person name="Park H.-J."/>
            <person name="Ramirez L."/>
            <person name="Alfaro M."/>
            <person name="Sun H."/>
            <person name="Tritt A."/>
            <person name="Yoshinaga Y."/>
            <person name="Zwiers L.-H."/>
            <person name="Turgeon B."/>
            <person name="Goodwin S."/>
            <person name="Spatafora J."/>
            <person name="Crous P."/>
            <person name="Grigoriev I."/>
        </authorList>
    </citation>
    <scope>NUCLEOTIDE SEQUENCE</scope>
    <source>
        <strain evidence="4">CBS 125425</strain>
    </source>
</reference>
<evidence type="ECO:0000313" key="5">
    <source>
        <dbReference type="Proteomes" id="UP000799444"/>
    </source>
</evidence>
<dbReference type="Pfam" id="PF25053">
    <property type="entry name" value="DUF7791"/>
    <property type="match status" value="1"/>
</dbReference>
<feature type="domain" description="DUF7791" evidence="3">
    <location>
        <begin position="305"/>
        <end position="436"/>
    </location>
</feature>
<dbReference type="InterPro" id="IPR027417">
    <property type="entry name" value="P-loop_NTPase"/>
</dbReference>
<keyword evidence="5" id="KW-1185">Reference proteome</keyword>
<dbReference type="Proteomes" id="UP000799444">
    <property type="component" value="Unassembled WGS sequence"/>
</dbReference>
<comment type="caution">
    <text evidence="4">The sequence shown here is derived from an EMBL/GenBank/DDBJ whole genome shotgun (WGS) entry which is preliminary data.</text>
</comment>
<feature type="non-terminal residue" evidence="4">
    <location>
        <position position="477"/>
    </location>
</feature>
<dbReference type="Pfam" id="PF24883">
    <property type="entry name" value="NPHP3_N"/>
    <property type="match status" value="1"/>
</dbReference>
<evidence type="ECO:0000256" key="1">
    <source>
        <dbReference type="ARBA" id="ARBA00022737"/>
    </source>
</evidence>